<dbReference type="Pfam" id="PF00069">
    <property type="entry name" value="Pkinase"/>
    <property type="match status" value="1"/>
</dbReference>
<dbReference type="Proteomes" id="UP000050794">
    <property type="component" value="Unassembled WGS sequence"/>
</dbReference>
<reference evidence="11" key="1">
    <citation type="submission" date="2016-06" db="UniProtKB">
        <authorList>
            <consortium name="WormBaseParasite"/>
        </authorList>
    </citation>
    <scope>IDENTIFICATION</scope>
</reference>
<evidence type="ECO:0000256" key="4">
    <source>
        <dbReference type="ARBA" id="ARBA00022777"/>
    </source>
</evidence>
<evidence type="ECO:0000256" key="1">
    <source>
        <dbReference type="ARBA" id="ARBA00022527"/>
    </source>
</evidence>
<keyword evidence="5 7" id="KW-0067">ATP-binding</keyword>
<evidence type="ECO:0000256" key="5">
    <source>
        <dbReference type="ARBA" id="ARBA00022840"/>
    </source>
</evidence>
<dbReference type="WBParaSite" id="TCNE_0000875001-mRNA-1">
    <property type="protein sequence ID" value="TCNE_0000875001-mRNA-1"/>
    <property type="gene ID" value="TCNE_0000875001"/>
</dbReference>
<dbReference type="GO" id="GO:0015630">
    <property type="term" value="C:microtubule cytoskeleton"/>
    <property type="evidence" value="ECO:0007669"/>
    <property type="project" value="UniProtKB-ARBA"/>
</dbReference>
<dbReference type="InterPro" id="IPR050235">
    <property type="entry name" value="CK1_Ser-Thr_kinase"/>
</dbReference>
<feature type="domain" description="Protein kinase" evidence="8">
    <location>
        <begin position="85"/>
        <end position="368"/>
    </location>
</feature>
<feature type="binding site" evidence="7">
    <location>
        <position position="113"/>
    </location>
    <ligand>
        <name>ATP</name>
        <dbReference type="ChEBI" id="CHEBI:30616"/>
    </ligand>
</feature>
<dbReference type="InterPro" id="IPR000719">
    <property type="entry name" value="Prot_kinase_dom"/>
</dbReference>
<dbReference type="AlphaFoldDB" id="A0A183UJT0"/>
<reference evidence="9 10" key="2">
    <citation type="submission" date="2018-11" db="EMBL/GenBank/DDBJ databases">
        <authorList>
            <consortium name="Pathogen Informatics"/>
        </authorList>
    </citation>
    <scope>NUCLEOTIDE SEQUENCE [LARGE SCALE GENOMIC DNA]</scope>
</reference>
<comment type="similarity">
    <text evidence="6">Belongs to the protein kinase superfamily. CK1 Ser/Thr protein kinase family.</text>
</comment>
<evidence type="ECO:0000256" key="3">
    <source>
        <dbReference type="ARBA" id="ARBA00022741"/>
    </source>
</evidence>
<dbReference type="EMBL" id="UYWY01019989">
    <property type="protein sequence ID" value="VDM40071.1"/>
    <property type="molecule type" value="Genomic_DNA"/>
</dbReference>
<name>A0A183UJT0_TOXCA</name>
<keyword evidence="1" id="KW-0723">Serine/threonine-protein kinase</keyword>
<keyword evidence="10" id="KW-1185">Reference proteome</keyword>
<evidence type="ECO:0000256" key="2">
    <source>
        <dbReference type="ARBA" id="ARBA00022679"/>
    </source>
</evidence>
<dbReference type="SMART" id="SM00220">
    <property type="entry name" value="S_TKc"/>
    <property type="match status" value="1"/>
</dbReference>
<sequence length="368" mass="41940">MPRHGNDVPLIHDPLQCMIPYYENVALEFCEDSLPRLLGSVPVTTAVVGLIEERELAQYQTIQTNPNSEDVKLVSLKDGSSLCSWSIVKKLGEGGFGAVYLVKDSKGREFALKAESVDQSVKVLKMEVYVLRELKKKNAKHFCDIVDSGQFQNINYIVMTLVGSSLQDLRKMHSKGEGDKLTLGCALSVGMKCLEAIKELHEVGYLHRDVKPANYAIDKLDPRKIYLLDMGLCRKYIGRHGEIRKPRWAAGFRGTIRYAALSCHVSREQCRKDDLESWLYQQVELTTGSLPWKCFEPDKKQVALCKEKCRGAASSEMFKDCPEEYAIILRYIDSLIYYKTPDYDKITQLMRGALIRNNVAEYPYDWEE</sequence>
<dbReference type="PROSITE" id="PS50011">
    <property type="entry name" value="PROTEIN_KINASE_DOM"/>
    <property type="match status" value="1"/>
</dbReference>
<proteinExistence type="inferred from homology"/>
<evidence type="ECO:0000313" key="9">
    <source>
        <dbReference type="EMBL" id="VDM40071.1"/>
    </source>
</evidence>
<dbReference type="GO" id="GO:0005524">
    <property type="term" value="F:ATP binding"/>
    <property type="evidence" value="ECO:0007669"/>
    <property type="project" value="UniProtKB-UniRule"/>
</dbReference>
<dbReference type="PANTHER" id="PTHR11909">
    <property type="entry name" value="CASEIN KINASE-RELATED"/>
    <property type="match status" value="1"/>
</dbReference>
<gene>
    <name evidence="9" type="ORF">TCNE_LOCUS8750</name>
</gene>
<evidence type="ECO:0000313" key="11">
    <source>
        <dbReference type="WBParaSite" id="TCNE_0000875001-mRNA-1"/>
    </source>
</evidence>
<dbReference type="Gene3D" id="1.10.510.10">
    <property type="entry name" value="Transferase(Phosphotransferase) domain 1"/>
    <property type="match status" value="1"/>
</dbReference>
<dbReference type="FunFam" id="3.30.200.20:FF:000358">
    <property type="entry name" value="Tau tubulin kinase 2b"/>
    <property type="match status" value="1"/>
</dbReference>
<dbReference type="CDD" id="cd14017">
    <property type="entry name" value="STKc_TTBK"/>
    <property type="match status" value="1"/>
</dbReference>
<keyword evidence="3 7" id="KW-0547">Nucleotide-binding</keyword>
<dbReference type="InterPro" id="IPR011009">
    <property type="entry name" value="Kinase-like_dom_sf"/>
</dbReference>
<protein>
    <submittedName>
        <fullName evidence="11">Protein kinase domain-containing protein</fullName>
    </submittedName>
</protein>
<dbReference type="InterPro" id="IPR017441">
    <property type="entry name" value="Protein_kinase_ATP_BS"/>
</dbReference>
<organism evidence="10 11">
    <name type="scientific">Toxocara canis</name>
    <name type="common">Canine roundworm</name>
    <dbReference type="NCBI Taxonomy" id="6265"/>
    <lineage>
        <taxon>Eukaryota</taxon>
        <taxon>Metazoa</taxon>
        <taxon>Ecdysozoa</taxon>
        <taxon>Nematoda</taxon>
        <taxon>Chromadorea</taxon>
        <taxon>Rhabditida</taxon>
        <taxon>Spirurina</taxon>
        <taxon>Ascaridomorpha</taxon>
        <taxon>Ascaridoidea</taxon>
        <taxon>Toxocaridae</taxon>
        <taxon>Toxocara</taxon>
    </lineage>
</organism>
<keyword evidence="2" id="KW-0808">Transferase</keyword>
<accession>A0A183UJT0</accession>
<evidence type="ECO:0000259" key="8">
    <source>
        <dbReference type="PROSITE" id="PS50011"/>
    </source>
</evidence>
<evidence type="ECO:0000256" key="7">
    <source>
        <dbReference type="PROSITE-ProRule" id="PRU10141"/>
    </source>
</evidence>
<dbReference type="GO" id="GO:0004674">
    <property type="term" value="F:protein serine/threonine kinase activity"/>
    <property type="evidence" value="ECO:0007669"/>
    <property type="project" value="UniProtKB-KW"/>
</dbReference>
<evidence type="ECO:0000256" key="6">
    <source>
        <dbReference type="ARBA" id="ARBA00061588"/>
    </source>
</evidence>
<dbReference type="SUPFAM" id="SSF56112">
    <property type="entry name" value="Protein kinase-like (PK-like)"/>
    <property type="match status" value="1"/>
</dbReference>
<dbReference type="InterPro" id="IPR047916">
    <property type="entry name" value="TTBK_Asator-like_STKc"/>
</dbReference>
<dbReference type="PROSITE" id="PS00107">
    <property type="entry name" value="PROTEIN_KINASE_ATP"/>
    <property type="match status" value="1"/>
</dbReference>
<evidence type="ECO:0000313" key="10">
    <source>
        <dbReference type="Proteomes" id="UP000050794"/>
    </source>
</evidence>
<keyword evidence="4" id="KW-0418">Kinase</keyword>